<proteinExistence type="predicted"/>
<reference evidence="2" key="1">
    <citation type="submission" date="2022-10" db="EMBL/GenBank/DDBJ databases">
        <authorList>
            <person name="Chen Y."/>
            <person name="Dougan E. K."/>
            <person name="Chan C."/>
            <person name="Rhodes N."/>
            <person name="Thang M."/>
        </authorList>
    </citation>
    <scope>NUCLEOTIDE SEQUENCE</scope>
</reference>
<dbReference type="OrthoDB" id="10606521at2759"/>
<dbReference type="AlphaFoldDB" id="A0A9P1DPV2"/>
<protein>
    <submittedName>
        <fullName evidence="2">Uncharacterized protein</fullName>
    </submittedName>
</protein>
<evidence type="ECO:0000256" key="1">
    <source>
        <dbReference type="SAM" id="MobiDB-lite"/>
    </source>
</evidence>
<sequence>MLQEEDSMVLEELALMSGSYLKHGDVAHAEWEPPEAAPSNKEDLVPTVRLESLESEEVSSIPLPQEPEKVRTGMVMDFRGSPIIPLGVLSSGAADMTGVQERLEKRLVEPSLEHEHSKVLDQGDFQSVTRHYPGYYDWTVLPTDLIDAPRSYAIRGVTKDDNVAVVTSVGVGHLRSSKTGFNKRPEVPPSLVEEEEIAEEDETVEALEPAEAEEVDNCFNGTGQVEKPPPSRSSRPPVTAQGIQGPDTFAAQPQGPQVLACTRRPSSGMSPDEGDESEEEQIEVEEEEVEEPWRNLRIARGVPKRADAPKPMVQNIGNTDADAARMLKEHGRLIDAPEDTYDSNFLTRTFLGQIKDDGFTNQL</sequence>
<comment type="caution">
    <text evidence="2">The sequence shown here is derived from an EMBL/GenBank/DDBJ whole genome shotgun (WGS) entry which is preliminary data.</text>
</comment>
<feature type="compositionally biased region" description="Acidic residues" evidence="1">
    <location>
        <begin position="192"/>
        <end position="216"/>
    </location>
</feature>
<name>A0A9P1DPV2_9DINO</name>
<reference evidence="3" key="2">
    <citation type="submission" date="2024-04" db="EMBL/GenBank/DDBJ databases">
        <authorList>
            <person name="Chen Y."/>
            <person name="Shah S."/>
            <person name="Dougan E. K."/>
            <person name="Thang M."/>
            <person name="Chan C."/>
        </authorList>
    </citation>
    <scope>NUCLEOTIDE SEQUENCE [LARGE SCALE GENOMIC DNA]</scope>
</reference>
<dbReference type="EMBL" id="CAMXCT030005680">
    <property type="protein sequence ID" value="CAL4800351.1"/>
    <property type="molecule type" value="Genomic_DNA"/>
</dbReference>
<organism evidence="2">
    <name type="scientific">Cladocopium goreaui</name>
    <dbReference type="NCBI Taxonomy" id="2562237"/>
    <lineage>
        <taxon>Eukaryota</taxon>
        <taxon>Sar</taxon>
        <taxon>Alveolata</taxon>
        <taxon>Dinophyceae</taxon>
        <taxon>Suessiales</taxon>
        <taxon>Symbiodiniaceae</taxon>
        <taxon>Cladocopium</taxon>
    </lineage>
</organism>
<keyword evidence="4" id="KW-1185">Reference proteome</keyword>
<feature type="compositionally biased region" description="Acidic residues" evidence="1">
    <location>
        <begin position="272"/>
        <end position="290"/>
    </location>
</feature>
<evidence type="ECO:0000313" key="2">
    <source>
        <dbReference type="EMBL" id="CAI4013039.1"/>
    </source>
</evidence>
<evidence type="ECO:0000313" key="4">
    <source>
        <dbReference type="Proteomes" id="UP001152797"/>
    </source>
</evidence>
<dbReference type="EMBL" id="CAMXCT020005680">
    <property type="protein sequence ID" value="CAL1166414.1"/>
    <property type="molecule type" value="Genomic_DNA"/>
</dbReference>
<dbReference type="EMBL" id="CAMXCT010005680">
    <property type="protein sequence ID" value="CAI4013039.1"/>
    <property type="molecule type" value="Genomic_DNA"/>
</dbReference>
<feature type="region of interest" description="Disordered" evidence="1">
    <location>
        <begin position="179"/>
        <end position="290"/>
    </location>
</feature>
<evidence type="ECO:0000313" key="3">
    <source>
        <dbReference type="EMBL" id="CAL1166414.1"/>
    </source>
</evidence>
<accession>A0A9P1DPV2</accession>
<gene>
    <name evidence="2" type="ORF">C1SCF055_LOCUS38045</name>
</gene>
<dbReference type="Proteomes" id="UP001152797">
    <property type="component" value="Unassembled WGS sequence"/>
</dbReference>